<accession>A0ABP8RR77</accession>
<evidence type="ECO:0000259" key="1">
    <source>
        <dbReference type="Pfam" id="PF08044"/>
    </source>
</evidence>
<dbReference type="PANTHER" id="PTHR40763:SF5">
    <property type="entry name" value="MEMBRANE PROTEIN"/>
    <property type="match status" value="1"/>
</dbReference>
<sequence length="196" mass="21246">MSVPPRPEIRISDADRERAAARLRRAMSEGRITMVELEERLAVVYAARFAADLLPPFEDLPGDPRDVLAEVPLTTPVGPPTVLRTGMGALRRVGPWRAPARLRVQSTMGPVLLDFTEAELTHPVVEIELELGAGPARIMIPEGATADVEGLAAGVGMIRNRVSCIPGEGPHFRIYGRAGLGSVVVRRRYRVAGMVI</sequence>
<comment type="caution">
    <text evidence="2">The sequence shown here is derived from an EMBL/GenBank/DDBJ whole genome shotgun (WGS) entry which is preliminary data.</text>
</comment>
<dbReference type="Proteomes" id="UP001501598">
    <property type="component" value="Unassembled WGS sequence"/>
</dbReference>
<dbReference type="EMBL" id="BAABGT010000029">
    <property type="protein sequence ID" value="GAA4544478.1"/>
    <property type="molecule type" value="Genomic_DNA"/>
</dbReference>
<gene>
    <name evidence="2" type="ORF">GCM10023175_22770</name>
</gene>
<protein>
    <submittedName>
        <fullName evidence="2">DUF1707 domain-containing protein</fullName>
    </submittedName>
</protein>
<feature type="domain" description="DUF1707" evidence="1">
    <location>
        <begin position="9"/>
        <end position="61"/>
    </location>
</feature>
<reference evidence="3" key="1">
    <citation type="journal article" date="2019" name="Int. J. Syst. Evol. Microbiol.">
        <title>The Global Catalogue of Microorganisms (GCM) 10K type strain sequencing project: providing services to taxonomists for standard genome sequencing and annotation.</title>
        <authorList>
            <consortium name="The Broad Institute Genomics Platform"/>
            <consortium name="The Broad Institute Genome Sequencing Center for Infectious Disease"/>
            <person name="Wu L."/>
            <person name="Ma J."/>
        </authorList>
    </citation>
    <scope>NUCLEOTIDE SEQUENCE [LARGE SCALE GENOMIC DNA]</scope>
    <source>
        <strain evidence="3">JCM 17906</strain>
    </source>
</reference>
<evidence type="ECO:0000313" key="3">
    <source>
        <dbReference type="Proteomes" id="UP001501598"/>
    </source>
</evidence>
<proteinExistence type="predicted"/>
<dbReference type="Pfam" id="PF08044">
    <property type="entry name" value="DUF1707"/>
    <property type="match status" value="1"/>
</dbReference>
<dbReference type="PANTHER" id="PTHR40763">
    <property type="entry name" value="MEMBRANE PROTEIN-RELATED"/>
    <property type="match status" value="1"/>
</dbReference>
<organism evidence="2 3">
    <name type="scientific">Pseudonocardia xishanensis</name>
    <dbReference type="NCBI Taxonomy" id="630995"/>
    <lineage>
        <taxon>Bacteria</taxon>
        <taxon>Bacillati</taxon>
        <taxon>Actinomycetota</taxon>
        <taxon>Actinomycetes</taxon>
        <taxon>Pseudonocardiales</taxon>
        <taxon>Pseudonocardiaceae</taxon>
        <taxon>Pseudonocardia</taxon>
    </lineage>
</organism>
<dbReference type="RefSeq" id="WP_345415739.1">
    <property type="nucleotide sequence ID" value="NZ_BAABGT010000029.1"/>
</dbReference>
<name>A0ABP8RR77_9PSEU</name>
<dbReference type="InterPro" id="IPR012551">
    <property type="entry name" value="DUF1707_SHOCT-like"/>
</dbReference>
<evidence type="ECO:0000313" key="2">
    <source>
        <dbReference type="EMBL" id="GAA4544478.1"/>
    </source>
</evidence>
<keyword evidence="3" id="KW-1185">Reference proteome</keyword>